<reference evidence="2" key="1">
    <citation type="journal article" date="2020" name="Stud. Mycol.">
        <title>101 Dothideomycetes genomes: a test case for predicting lifestyles and emergence of pathogens.</title>
        <authorList>
            <person name="Haridas S."/>
            <person name="Albert R."/>
            <person name="Binder M."/>
            <person name="Bloem J."/>
            <person name="Labutti K."/>
            <person name="Salamov A."/>
            <person name="Andreopoulos B."/>
            <person name="Baker S."/>
            <person name="Barry K."/>
            <person name="Bills G."/>
            <person name="Bluhm B."/>
            <person name="Cannon C."/>
            <person name="Castanera R."/>
            <person name="Culley D."/>
            <person name="Daum C."/>
            <person name="Ezra D."/>
            <person name="Gonzalez J."/>
            <person name="Henrissat B."/>
            <person name="Kuo A."/>
            <person name="Liang C."/>
            <person name="Lipzen A."/>
            <person name="Lutzoni F."/>
            <person name="Magnuson J."/>
            <person name="Mondo S."/>
            <person name="Nolan M."/>
            <person name="Ohm R."/>
            <person name="Pangilinan J."/>
            <person name="Park H.-J."/>
            <person name="Ramirez L."/>
            <person name="Alfaro M."/>
            <person name="Sun H."/>
            <person name="Tritt A."/>
            <person name="Yoshinaga Y."/>
            <person name="Zwiers L.-H."/>
            <person name="Turgeon B."/>
            <person name="Goodwin S."/>
            <person name="Spatafora J."/>
            <person name="Crous P."/>
            <person name="Grigoriev I."/>
        </authorList>
    </citation>
    <scope>NUCLEOTIDE SEQUENCE</scope>
    <source>
        <strain evidence="2">CBS 207.26</strain>
    </source>
</reference>
<dbReference type="EMBL" id="ML994648">
    <property type="protein sequence ID" value="KAF2182314.1"/>
    <property type="molecule type" value="Genomic_DNA"/>
</dbReference>
<protein>
    <submittedName>
        <fullName evidence="2">Uncharacterized protein</fullName>
    </submittedName>
</protein>
<evidence type="ECO:0000256" key="1">
    <source>
        <dbReference type="SAM" id="MobiDB-lite"/>
    </source>
</evidence>
<evidence type="ECO:0000313" key="2">
    <source>
        <dbReference type="EMBL" id="KAF2182314.1"/>
    </source>
</evidence>
<feature type="compositionally biased region" description="Polar residues" evidence="1">
    <location>
        <begin position="153"/>
        <end position="170"/>
    </location>
</feature>
<proteinExistence type="predicted"/>
<sequence>MQPTSTPTTRKNPSYSRARRCLELWSVSPIPRANPHDALPSPLSRHHPGHNILQFCAGRLCLHRSRSVHIETSQQSSVRGIVSQHLNQVAVISRSILWSARSINKSRSFTMHSQDSRLIAMTPNWTCHSHVRLGMCTPPWNRLSTARRPTAGMRSSSQPTGSPSTCFLPA</sequence>
<dbReference type="AlphaFoldDB" id="A0A6A6DRU2"/>
<feature type="region of interest" description="Disordered" evidence="1">
    <location>
        <begin position="145"/>
        <end position="170"/>
    </location>
</feature>
<keyword evidence="3" id="KW-1185">Reference proteome</keyword>
<dbReference type="Proteomes" id="UP000800200">
    <property type="component" value="Unassembled WGS sequence"/>
</dbReference>
<organism evidence="2 3">
    <name type="scientific">Zopfia rhizophila CBS 207.26</name>
    <dbReference type="NCBI Taxonomy" id="1314779"/>
    <lineage>
        <taxon>Eukaryota</taxon>
        <taxon>Fungi</taxon>
        <taxon>Dikarya</taxon>
        <taxon>Ascomycota</taxon>
        <taxon>Pezizomycotina</taxon>
        <taxon>Dothideomycetes</taxon>
        <taxon>Dothideomycetes incertae sedis</taxon>
        <taxon>Zopfiaceae</taxon>
        <taxon>Zopfia</taxon>
    </lineage>
</organism>
<evidence type="ECO:0000313" key="3">
    <source>
        <dbReference type="Proteomes" id="UP000800200"/>
    </source>
</evidence>
<name>A0A6A6DRU2_9PEZI</name>
<accession>A0A6A6DRU2</accession>
<gene>
    <name evidence="2" type="ORF">K469DRAFT_231680</name>
</gene>